<dbReference type="NCBIfam" id="NF041359">
    <property type="entry name" value="GntG_guanitoxin"/>
    <property type="match status" value="1"/>
</dbReference>
<dbReference type="PIRSF" id="PIRSF017617">
    <property type="entry name" value="Thr_aldolase"/>
    <property type="match status" value="1"/>
</dbReference>
<dbReference type="FunFam" id="3.40.640.10:FF:000030">
    <property type="entry name" value="Low-specificity L-threonine aldolase"/>
    <property type="match status" value="1"/>
</dbReference>
<feature type="region of interest" description="Disordered" evidence="6">
    <location>
        <begin position="1"/>
        <end position="28"/>
    </location>
</feature>
<dbReference type="AlphaFoldDB" id="A0A136J494"/>
<dbReference type="FunCoup" id="A0A136J494">
    <property type="interactions" value="932"/>
</dbReference>
<evidence type="ECO:0000256" key="6">
    <source>
        <dbReference type="SAM" id="MobiDB-lite"/>
    </source>
</evidence>
<proteinExistence type="inferred from homology"/>
<dbReference type="InterPro" id="IPR015422">
    <property type="entry name" value="PyrdxlP-dep_Trfase_small"/>
</dbReference>
<feature type="compositionally biased region" description="Low complexity" evidence="6">
    <location>
        <begin position="1"/>
        <end position="23"/>
    </location>
</feature>
<evidence type="ECO:0000313" key="9">
    <source>
        <dbReference type="Proteomes" id="UP000070501"/>
    </source>
</evidence>
<evidence type="ECO:0000256" key="4">
    <source>
        <dbReference type="ARBA" id="ARBA00023239"/>
    </source>
</evidence>
<dbReference type="InParanoid" id="A0A136J494"/>
<sequence>MTRNISADSASAAATNGTSTDAAIRTNGDSKTTAAAAASTWLGHEGAAAFDLRSDTMTTPTPAMLAAIHTATLLDDVMREDTTTASLEAHVAALTGKEAGLFVLSGTMGNQLALRALLVQPPYSVLCDHRAHIVAYEAGGVSSLTGAMTVPIMPRRNGRYLTLEDIEEHVVLDEGDVHSCPTRVISLENTLGGIIMPLAETRRIAAFAREHGIRMHLDGARLWEVVAAGREGSLVEFGECFDTMTMCFSKGLGAPVGSILVGDEAVLRHARWTRKAIGGGVRQPGFITAAARVALDTTFGTGPSGEGGLLRATHDTAKRVEKMWTDLGGAMAQPVETNMCWLDLASLNTDGARVGELAAEEGLKLMGNRIITHYQVGEEALTRLERVFARIAAEKDTVRESTGGAAAKKRSGPYGDGTSASAKKQVKA</sequence>
<dbReference type="InterPro" id="IPR023603">
    <property type="entry name" value="Low_specificity_L-TA-like"/>
</dbReference>
<gene>
    <name evidence="8" type="ORF">Micbo1qcDRAFT_194967</name>
</gene>
<dbReference type="InterPro" id="IPR015424">
    <property type="entry name" value="PyrdxlP-dep_Trfase"/>
</dbReference>
<dbReference type="GO" id="GO:0006545">
    <property type="term" value="P:glycine biosynthetic process"/>
    <property type="evidence" value="ECO:0007669"/>
    <property type="project" value="TreeGrafter"/>
</dbReference>
<dbReference type="InterPro" id="IPR015421">
    <property type="entry name" value="PyrdxlP-dep_Trfase_major"/>
</dbReference>
<evidence type="ECO:0000259" key="7">
    <source>
        <dbReference type="Pfam" id="PF01212"/>
    </source>
</evidence>
<keyword evidence="3" id="KW-0663">Pyridoxal phosphate</keyword>
<organism evidence="8 9">
    <name type="scientific">Microdochium bolleyi</name>
    <dbReference type="NCBI Taxonomy" id="196109"/>
    <lineage>
        <taxon>Eukaryota</taxon>
        <taxon>Fungi</taxon>
        <taxon>Dikarya</taxon>
        <taxon>Ascomycota</taxon>
        <taxon>Pezizomycotina</taxon>
        <taxon>Sordariomycetes</taxon>
        <taxon>Xylariomycetidae</taxon>
        <taxon>Xylariales</taxon>
        <taxon>Microdochiaceae</taxon>
        <taxon>Microdochium</taxon>
    </lineage>
</organism>
<dbReference type="SUPFAM" id="SSF53383">
    <property type="entry name" value="PLP-dependent transferases"/>
    <property type="match status" value="1"/>
</dbReference>
<feature type="region of interest" description="Disordered" evidence="6">
    <location>
        <begin position="397"/>
        <end position="428"/>
    </location>
</feature>
<dbReference type="Pfam" id="PF01212">
    <property type="entry name" value="Beta_elim_lyase"/>
    <property type="match status" value="1"/>
</dbReference>
<comment type="cofactor">
    <cofactor evidence="1">
        <name>pyridoxal 5'-phosphate</name>
        <dbReference type="ChEBI" id="CHEBI:597326"/>
    </cofactor>
</comment>
<dbReference type="GO" id="GO:0005829">
    <property type="term" value="C:cytosol"/>
    <property type="evidence" value="ECO:0007669"/>
    <property type="project" value="TreeGrafter"/>
</dbReference>
<protein>
    <submittedName>
        <fullName evidence="8">Threonine aldolase-like protein</fullName>
    </submittedName>
</protein>
<dbReference type="Gene3D" id="3.90.1150.10">
    <property type="entry name" value="Aspartate Aminotransferase, domain 1"/>
    <property type="match status" value="1"/>
</dbReference>
<dbReference type="Proteomes" id="UP000070501">
    <property type="component" value="Unassembled WGS sequence"/>
</dbReference>
<dbReference type="OrthoDB" id="10261951at2759"/>
<feature type="modified residue" description="N6-(pyridoxal phosphate)lysine" evidence="5">
    <location>
        <position position="250"/>
    </location>
</feature>
<accession>A0A136J494</accession>
<dbReference type="InterPro" id="IPR001597">
    <property type="entry name" value="ArAA_b-elim_lyase/Thr_aldolase"/>
</dbReference>
<evidence type="ECO:0000256" key="3">
    <source>
        <dbReference type="ARBA" id="ARBA00022898"/>
    </source>
</evidence>
<dbReference type="GO" id="GO:0006567">
    <property type="term" value="P:L-threonine catabolic process"/>
    <property type="evidence" value="ECO:0007669"/>
    <property type="project" value="TreeGrafter"/>
</dbReference>
<dbReference type="Gene3D" id="3.40.640.10">
    <property type="entry name" value="Type I PLP-dependent aspartate aminotransferase-like (Major domain)"/>
    <property type="match status" value="1"/>
</dbReference>
<feature type="domain" description="Aromatic amino acid beta-eliminating lyase/threonine aldolase" evidence="7">
    <location>
        <begin position="51"/>
        <end position="344"/>
    </location>
</feature>
<keyword evidence="9" id="KW-1185">Reference proteome</keyword>
<reference evidence="9" key="1">
    <citation type="submission" date="2016-02" db="EMBL/GenBank/DDBJ databases">
        <title>Draft genome sequence of Microdochium bolleyi, a fungal endophyte of beachgrass.</title>
        <authorList>
            <consortium name="DOE Joint Genome Institute"/>
            <person name="David A.S."/>
            <person name="May G."/>
            <person name="Haridas S."/>
            <person name="Lim J."/>
            <person name="Wang M."/>
            <person name="Labutti K."/>
            <person name="Lipzen A."/>
            <person name="Barry K."/>
            <person name="Grigoriev I.V."/>
        </authorList>
    </citation>
    <scope>NUCLEOTIDE SEQUENCE [LARGE SCALE GENOMIC DNA]</scope>
    <source>
        <strain evidence="9">J235TASD1</strain>
    </source>
</reference>
<name>A0A136J494_9PEZI</name>
<dbReference type="PANTHER" id="PTHR48097:SF9">
    <property type="entry name" value="L-THREONINE ALDOLASE"/>
    <property type="match status" value="1"/>
</dbReference>
<comment type="similarity">
    <text evidence="2">Belongs to the threonine aldolase family.</text>
</comment>
<dbReference type="STRING" id="196109.A0A136J494"/>
<dbReference type="EMBL" id="KQ964249">
    <property type="protein sequence ID" value="KXJ91995.1"/>
    <property type="molecule type" value="Genomic_DNA"/>
</dbReference>
<evidence type="ECO:0000256" key="1">
    <source>
        <dbReference type="ARBA" id="ARBA00001933"/>
    </source>
</evidence>
<dbReference type="PANTHER" id="PTHR48097">
    <property type="entry name" value="L-THREONINE ALDOLASE-RELATED"/>
    <property type="match status" value="1"/>
</dbReference>
<evidence type="ECO:0000256" key="5">
    <source>
        <dbReference type="PIRSR" id="PIRSR017617-1"/>
    </source>
</evidence>
<dbReference type="GO" id="GO:0008732">
    <property type="term" value="F:L-allo-threonine aldolase activity"/>
    <property type="evidence" value="ECO:0007669"/>
    <property type="project" value="TreeGrafter"/>
</dbReference>
<keyword evidence="4" id="KW-0456">Lyase</keyword>
<evidence type="ECO:0000313" key="8">
    <source>
        <dbReference type="EMBL" id="KXJ91995.1"/>
    </source>
</evidence>
<evidence type="ECO:0000256" key="2">
    <source>
        <dbReference type="ARBA" id="ARBA00006966"/>
    </source>
</evidence>